<name>A0A1U7JBT5_9CYAN</name>
<reference evidence="9 10" key="1">
    <citation type="submission" date="2016-11" db="EMBL/GenBank/DDBJ databases">
        <title>Draft Genome Sequences of Nine Cyanobacterial Strains from Diverse Habitats.</title>
        <authorList>
            <person name="Zhu T."/>
            <person name="Hou S."/>
            <person name="Lu X."/>
            <person name="Hess W.R."/>
        </authorList>
    </citation>
    <scope>NUCLEOTIDE SEQUENCE [LARGE SCALE GENOMIC DNA]</scope>
    <source>
        <strain evidence="9 10">NIES-30</strain>
    </source>
</reference>
<dbReference type="InterPro" id="IPR012394">
    <property type="entry name" value="Aldehyde_DH_NAD(P)"/>
</dbReference>
<comment type="similarity">
    <text evidence="1 4 7">Belongs to the aldehyde dehydrogenase family.</text>
</comment>
<dbReference type="FunFam" id="3.40.605.10:FF:000004">
    <property type="entry name" value="Aldehyde dehydrogenase"/>
    <property type="match status" value="1"/>
</dbReference>
<gene>
    <name evidence="9" type="ORF">NIES30_03610</name>
</gene>
<dbReference type="Gene3D" id="3.40.309.10">
    <property type="entry name" value="Aldehyde Dehydrogenase, Chain A, domain 2"/>
    <property type="match status" value="1"/>
</dbReference>
<dbReference type="AlphaFoldDB" id="A0A1U7JBT5"/>
<comment type="caution">
    <text evidence="9">The sequence shown here is derived from an EMBL/GenBank/DDBJ whole genome shotgun (WGS) entry which is preliminary data.</text>
</comment>
<dbReference type="Pfam" id="PF00171">
    <property type="entry name" value="Aldedh"/>
    <property type="match status" value="1"/>
</dbReference>
<evidence type="ECO:0000256" key="5">
    <source>
        <dbReference type="PIRSR" id="PIRSR036492-1"/>
    </source>
</evidence>
<evidence type="ECO:0000313" key="9">
    <source>
        <dbReference type="EMBL" id="OKH51160.1"/>
    </source>
</evidence>
<dbReference type="STRING" id="549789.NIES30_03610"/>
<dbReference type="Proteomes" id="UP000185557">
    <property type="component" value="Unassembled WGS sequence"/>
</dbReference>
<evidence type="ECO:0000256" key="3">
    <source>
        <dbReference type="ARBA" id="ARBA00023027"/>
    </source>
</evidence>
<dbReference type="GO" id="GO:0004029">
    <property type="term" value="F:aldehyde dehydrogenase (NAD+) activity"/>
    <property type="evidence" value="ECO:0007669"/>
    <property type="project" value="TreeGrafter"/>
</dbReference>
<keyword evidence="3" id="KW-0520">NAD</keyword>
<feature type="domain" description="Aldehyde dehydrogenase" evidence="8">
    <location>
        <begin position="32"/>
        <end position="432"/>
    </location>
</feature>
<dbReference type="PANTHER" id="PTHR43570">
    <property type="entry name" value="ALDEHYDE DEHYDROGENASE"/>
    <property type="match status" value="1"/>
</dbReference>
<dbReference type="PIRSF" id="PIRSF036492">
    <property type="entry name" value="ALDH"/>
    <property type="match status" value="1"/>
</dbReference>
<dbReference type="CDD" id="cd07136">
    <property type="entry name" value="ALDH_YwdH-P39616"/>
    <property type="match status" value="1"/>
</dbReference>
<evidence type="ECO:0000256" key="6">
    <source>
        <dbReference type="PROSITE-ProRule" id="PRU10007"/>
    </source>
</evidence>
<proteinExistence type="inferred from homology"/>
<dbReference type="Gene3D" id="3.40.605.10">
    <property type="entry name" value="Aldehyde Dehydrogenase, Chain A, domain 1"/>
    <property type="match status" value="1"/>
</dbReference>
<dbReference type="SUPFAM" id="SSF53720">
    <property type="entry name" value="ALDH-like"/>
    <property type="match status" value="1"/>
</dbReference>
<dbReference type="PROSITE" id="PS00070">
    <property type="entry name" value="ALDEHYDE_DEHYDR_CYS"/>
    <property type="match status" value="1"/>
</dbReference>
<evidence type="ECO:0000259" key="8">
    <source>
        <dbReference type="Pfam" id="PF00171"/>
    </source>
</evidence>
<evidence type="ECO:0000256" key="4">
    <source>
        <dbReference type="PIRNR" id="PIRNR036492"/>
    </source>
</evidence>
<feature type="active site" evidence="5 6">
    <location>
        <position position="214"/>
    </location>
</feature>
<dbReference type="InterPro" id="IPR029510">
    <property type="entry name" value="Ald_DH_CS_GLU"/>
</dbReference>
<accession>A0A1U7JBT5</accession>
<dbReference type="InterPro" id="IPR016163">
    <property type="entry name" value="Ald_DH_C"/>
</dbReference>
<dbReference type="InterPro" id="IPR016161">
    <property type="entry name" value="Ald_DH/histidinol_DH"/>
</dbReference>
<evidence type="ECO:0000256" key="7">
    <source>
        <dbReference type="RuleBase" id="RU003345"/>
    </source>
</evidence>
<dbReference type="OrthoDB" id="9762913at2"/>
<dbReference type="PROSITE" id="PS00687">
    <property type="entry name" value="ALDEHYDE_DEHYDR_GLU"/>
    <property type="match status" value="1"/>
</dbReference>
<keyword evidence="2 4" id="KW-0560">Oxidoreductase</keyword>
<evidence type="ECO:0000256" key="1">
    <source>
        <dbReference type="ARBA" id="ARBA00009986"/>
    </source>
</evidence>
<dbReference type="PANTHER" id="PTHR43570:SF16">
    <property type="entry name" value="ALDEHYDE DEHYDROGENASE TYPE III, ISOFORM Q"/>
    <property type="match status" value="1"/>
</dbReference>
<evidence type="ECO:0000256" key="2">
    <source>
        <dbReference type="ARBA" id="ARBA00023002"/>
    </source>
</evidence>
<feature type="active site" evidence="5">
    <location>
        <position position="248"/>
    </location>
</feature>
<dbReference type="RefSeq" id="WP_073606967.1">
    <property type="nucleotide sequence ID" value="NZ_MRCG01000001.1"/>
</dbReference>
<dbReference type="FunFam" id="3.40.309.10:FF:000003">
    <property type="entry name" value="Aldehyde dehydrogenase"/>
    <property type="match status" value="1"/>
</dbReference>
<dbReference type="EMBL" id="MRCG01000001">
    <property type="protein sequence ID" value="OKH51160.1"/>
    <property type="molecule type" value="Genomic_DNA"/>
</dbReference>
<protein>
    <recommendedName>
        <fullName evidence="4">Aldehyde dehydrogenase</fullName>
    </recommendedName>
</protein>
<evidence type="ECO:0000313" key="10">
    <source>
        <dbReference type="Proteomes" id="UP000185557"/>
    </source>
</evidence>
<organism evidence="9 10">
    <name type="scientific">Phormidium tenue NIES-30</name>
    <dbReference type="NCBI Taxonomy" id="549789"/>
    <lineage>
        <taxon>Bacteria</taxon>
        <taxon>Bacillati</taxon>
        <taxon>Cyanobacteriota</taxon>
        <taxon>Cyanophyceae</taxon>
        <taxon>Oscillatoriophycideae</taxon>
        <taxon>Oscillatoriales</taxon>
        <taxon>Oscillatoriaceae</taxon>
        <taxon>Phormidium</taxon>
    </lineage>
</organism>
<dbReference type="GO" id="GO:0006081">
    <property type="term" value="P:aldehyde metabolic process"/>
    <property type="evidence" value="ECO:0007669"/>
    <property type="project" value="InterPro"/>
</dbReference>
<dbReference type="InterPro" id="IPR015590">
    <property type="entry name" value="Aldehyde_DH_dom"/>
</dbReference>
<dbReference type="GO" id="GO:0005737">
    <property type="term" value="C:cytoplasm"/>
    <property type="evidence" value="ECO:0007669"/>
    <property type="project" value="TreeGrafter"/>
</dbReference>
<dbReference type="InterPro" id="IPR016162">
    <property type="entry name" value="Ald_DH_N"/>
</dbReference>
<dbReference type="InterPro" id="IPR016160">
    <property type="entry name" value="Ald_DH_CS_CYS"/>
</dbReference>
<sequence>MTTFAATTPVADLLQRQRAYWATGATRSLDFRLGQLKALRAAIVTYQAEIIDAVRQDLGRPEFEGYFEVGTISELDHVIKHLHRWVKPRKTSLPLSQLPGSAWVQPEPLGVALIIAPWNYPFQLTISPLIGAIAAGNCALLKPSELAPATSKVLAQLIADTFDPAHVALVEGGIDTAQALLAEKFDHIFFTGGERIGKIVMQAAAQHLTPVTLELGGKSPCIIDADVNLEVAARRIVWGKFLNAGQTCVAPDYLLVDERVKDGLVAALQQRIQVCYGDDPAISPDLSRVVNDRQFDRLVNLLNQGNILAGGQHNRSDRYIAPTLIDGIGWDDSIMQEEIFGPILPILTYKDLGDAIAAINQRPKPLALYLFTRDRQVQTQVLDRTTAGSVCINDVILQIAIWDLPFGGVGSSGVGSYHGQHSFNTFSHLKSVLKKPFWIDMDWRYPPYGDKVKLFQKFIGLS</sequence>
<keyword evidence="10" id="KW-1185">Reference proteome</keyword>